<dbReference type="RefSeq" id="WP_203906457.1">
    <property type="nucleotide sequence ID" value="NZ_BONY01000002.1"/>
</dbReference>
<evidence type="ECO:0000313" key="3">
    <source>
        <dbReference type="Proteomes" id="UP000612899"/>
    </source>
</evidence>
<keyword evidence="3" id="KW-1185">Reference proteome</keyword>
<reference evidence="2" key="1">
    <citation type="submission" date="2021-01" db="EMBL/GenBank/DDBJ databases">
        <title>Whole genome shotgun sequence of Rhizocola hellebori NBRC 109834.</title>
        <authorList>
            <person name="Komaki H."/>
            <person name="Tamura T."/>
        </authorList>
    </citation>
    <scope>NUCLEOTIDE SEQUENCE</scope>
    <source>
        <strain evidence="2">NBRC 109834</strain>
    </source>
</reference>
<keyword evidence="1" id="KW-1133">Transmembrane helix</keyword>
<keyword evidence="1" id="KW-0472">Membrane</keyword>
<protein>
    <submittedName>
        <fullName evidence="2">Uncharacterized protein</fullName>
    </submittedName>
</protein>
<sequence>MSPWQTFWAGVAPDHAAALIVTALLPVIWWFGRPLTGHQPAAGPPLPLTQRWAIAGLAATGILHLALPIGHHDNALLTLGFVAAGAAYLWLATRVLRQRSWRLLTALLVTANLIGYLIVITAGGEEPDQVGILTALDELMLFALACNGPSTRRLRRAAASTATVGSVVLVGLVIWISSFAAHQASDLDATLTKGGGTSGEVVDAPHDDGHQHDHAARAQAGVIMRALADHHPTTEQIRAAEQLATKTQASIARFTDIHAAIAAGYQPSGATAGTEVHLENKSFDSKAYILDADHPQALVYVIADGKASLLGAVYRMPVAGRPGPEPGAAITRWHAHNICLTPLPPGAGLPSPFGGCSALSIGATMPEMMHVWTVGNPGGPYAESIDQKWAYDYNSKHGKPWQNGS</sequence>
<organism evidence="2 3">
    <name type="scientific">Rhizocola hellebori</name>
    <dbReference type="NCBI Taxonomy" id="1392758"/>
    <lineage>
        <taxon>Bacteria</taxon>
        <taxon>Bacillati</taxon>
        <taxon>Actinomycetota</taxon>
        <taxon>Actinomycetes</taxon>
        <taxon>Micromonosporales</taxon>
        <taxon>Micromonosporaceae</taxon>
        <taxon>Rhizocola</taxon>
    </lineage>
</organism>
<dbReference type="AlphaFoldDB" id="A0A8J3Q2M4"/>
<feature type="transmembrane region" description="Helical" evidence="1">
    <location>
        <begin position="75"/>
        <end position="91"/>
    </location>
</feature>
<dbReference type="EMBL" id="BONY01000002">
    <property type="protein sequence ID" value="GIH02521.1"/>
    <property type="molecule type" value="Genomic_DNA"/>
</dbReference>
<dbReference type="Proteomes" id="UP000612899">
    <property type="component" value="Unassembled WGS sequence"/>
</dbReference>
<feature type="transmembrane region" description="Helical" evidence="1">
    <location>
        <begin position="52"/>
        <end position="69"/>
    </location>
</feature>
<feature type="transmembrane region" description="Helical" evidence="1">
    <location>
        <begin position="158"/>
        <end position="181"/>
    </location>
</feature>
<accession>A0A8J3Q2M4</accession>
<gene>
    <name evidence="2" type="ORF">Rhe02_05880</name>
</gene>
<keyword evidence="1" id="KW-0812">Transmembrane</keyword>
<evidence type="ECO:0000313" key="2">
    <source>
        <dbReference type="EMBL" id="GIH02521.1"/>
    </source>
</evidence>
<proteinExistence type="predicted"/>
<name>A0A8J3Q2M4_9ACTN</name>
<evidence type="ECO:0000256" key="1">
    <source>
        <dbReference type="SAM" id="Phobius"/>
    </source>
</evidence>
<comment type="caution">
    <text evidence="2">The sequence shown here is derived from an EMBL/GenBank/DDBJ whole genome shotgun (WGS) entry which is preliminary data.</text>
</comment>
<feature type="transmembrane region" description="Helical" evidence="1">
    <location>
        <begin position="6"/>
        <end position="31"/>
    </location>
</feature>
<feature type="transmembrane region" description="Helical" evidence="1">
    <location>
        <begin position="103"/>
        <end position="123"/>
    </location>
</feature>